<evidence type="ECO:0000313" key="1">
    <source>
        <dbReference type="EMBL" id="KAG0435956.1"/>
    </source>
</evidence>
<keyword evidence="2" id="KW-1185">Reference proteome</keyword>
<accession>A0AC60QLF2</accession>
<comment type="caution">
    <text evidence="1">The sequence shown here is derived from an EMBL/GenBank/DDBJ whole genome shotgun (WGS) entry which is preliminary data.</text>
</comment>
<sequence length="206" mass="22878">DQSMELQKQSRIVDVQVTAAPHRTLNTIRGVPSEDDLLHSSEEEILEGLRPSGVVADNLHMSYPEAKKRYAFLAKGGFLEVVRRGLAPPSEPRPSQVPSGNREAVAQPPPTKKPEVVVERLTQQAADSPGGQKMFIGQAFSACKSFCRTSKPAEEKQKWNCGMPVHLRSFPEAMLFSDLGLFELLLALLRAWRSAPPWDCQTGWCR</sequence>
<proteinExistence type="predicted"/>
<gene>
    <name evidence="1" type="ORF">HPB47_018230</name>
</gene>
<reference evidence="1 2" key="1">
    <citation type="journal article" date="2020" name="Cell">
        <title>Large-Scale Comparative Analyses of Tick Genomes Elucidate Their Genetic Diversity and Vector Capacities.</title>
        <authorList>
            <consortium name="Tick Genome and Microbiome Consortium (TIGMIC)"/>
            <person name="Jia N."/>
            <person name="Wang J."/>
            <person name="Shi W."/>
            <person name="Du L."/>
            <person name="Sun Y."/>
            <person name="Zhan W."/>
            <person name="Jiang J.F."/>
            <person name="Wang Q."/>
            <person name="Zhang B."/>
            <person name="Ji P."/>
            <person name="Bell-Sakyi L."/>
            <person name="Cui X.M."/>
            <person name="Yuan T.T."/>
            <person name="Jiang B.G."/>
            <person name="Yang W.F."/>
            <person name="Lam T.T."/>
            <person name="Chang Q.C."/>
            <person name="Ding S.J."/>
            <person name="Wang X.J."/>
            <person name="Zhu J.G."/>
            <person name="Ruan X.D."/>
            <person name="Zhao L."/>
            <person name="Wei J.T."/>
            <person name="Ye R.Z."/>
            <person name="Que T.C."/>
            <person name="Du C.H."/>
            <person name="Zhou Y.H."/>
            <person name="Cheng J.X."/>
            <person name="Dai P.F."/>
            <person name="Guo W.B."/>
            <person name="Han X.H."/>
            <person name="Huang E.J."/>
            <person name="Li L.F."/>
            <person name="Wei W."/>
            <person name="Gao Y.C."/>
            <person name="Liu J.Z."/>
            <person name="Shao H.Z."/>
            <person name="Wang X."/>
            <person name="Wang C.C."/>
            <person name="Yang T.C."/>
            <person name="Huo Q.B."/>
            <person name="Li W."/>
            <person name="Chen H.Y."/>
            <person name="Chen S.E."/>
            <person name="Zhou L.G."/>
            <person name="Ni X.B."/>
            <person name="Tian J.H."/>
            <person name="Sheng Y."/>
            <person name="Liu T."/>
            <person name="Pan Y.S."/>
            <person name="Xia L.Y."/>
            <person name="Li J."/>
            <person name="Zhao F."/>
            <person name="Cao W.C."/>
        </authorList>
    </citation>
    <scope>NUCLEOTIDE SEQUENCE [LARGE SCALE GENOMIC DNA]</scope>
    <source>
        <strain evidence="1">Iper-2018</strain>
    </source>
</reference>
<evidence type="ECO:0000313" key="2">
    <source>
        <dbReference type="Proteomes" id="UP000805193"/>
    </source>
</evidence>
<feature type="non-terminal residue" evidence="1">
    <location>
        <position position="1"/>
    </location>
</feature>
<dbReference type="Proteomes" id="UP000805193">
    <property type="component" value="Unassembled WGS sequence"/>
</dbReference>
<dbReference type="EMBL" id="JABSTQ010007281">
    <property type="protein sequence ID" value="KAG0435956.1"/>
    <property type="molecule type" value="Genomic_DNA"/>
</dbReference>
<protein>
    <submittedName>
        <fullName evidence="1">Uncharacterized protein</fullName>
    </submittedName>
</protein>
<name>A0AC60QLF2_IXOPE</name>
<organism evidence="1 2">
    <name type="scientific">Ixodes persulcatus</name>
    <name type="common">Taiga tick</name>
    <dbReference type="NCBI Taxonomy" id="34615"/>
    <lineage>
        <taxon>Eukaryota</taxon>
        <taxon>Metazoa</taxon>
        <taxon>Ecdysozoa</taxon>
        <taxon>Arthropoda</taxon>
        <taxon>Chelicerata</taxon>
        <taxon>Arachnida</taxon>
        <taxon>Acari</taxon>
        <taxon>Parasitiformes</taxon>
        <taxon>Ixodida</taxon>
        <taxon>Ixodoidea</taxon>
        <taxon>Ixodidae</taxon>
        <taxon>Ixodinae</taxon>
        <taxon>Ixodes</taxon>
    </lineage>
</organism>